<evidence type="ECO:0000256" key="4">
    <source>
        <dbReference type="RuleBase" id="RU000363"/>
    </source>
</evidence>
<comment type="similarity">
    <text evidence="1 4">Belongs to the short-chain dehydrogenases/reductases (SDR) family.</text>
</comment>
<dbReference type="PANTHER" id="PTHR43669">
    <property type="entry name" value="5-KETO-D-GLUCONATE 5-REDUCTASE"/>
    <property type="match status" value="1"/>
</dbReference>
<organism evidence="5 6">
    <name type="scientific">Physocladia obscura</name>
    <dbReference type="NCBI Taxonomy" id="109957"/>
    <lineage>
        <taxon>Eukaryota</taxon>
        <taxon>Fungi</taxon>
        <taxon>Fungi incertae sedis</taxon>
        <taxon>Chytridiomycota</taxon>
        <taxon>Chytridiomycota incertae sedis</taxon>
        <taxon>Chytridiomycetes</taxon>
        <taxon>Chytridiales</taxon>
        <taxon>Chytriomycetaceae</taxon>
        <taxon>Physocladia</taxon>
    </lineage>
</organism>
<accession>A0AAD5T0S9</accession>
<keyword evidence="6" id="KW-1185">Reference proteome</keyword>
<dbReference type="InterPro" id="IPR002347">
    <property type="entry name" value="SDR_fam"/>
</dbReference>
<evidence type="ECO:0000256" key="2">
    <source>
        <dbReference type="ARBA" id="ARBA00022857"/>
    </source>
</evidence>
<dbReference type="PROSITE" id="PS00061">
    <property type="entry name" value="ADH_SHORT"/>
    <property type="match status" value="2"/>
</dbReference>
<dbReference type="AlphaFoldDB" id="A0AAD5T0S9"/>
<dbReference type="SUPFAM" id="SSF51735">
    <property type="entry name" value="NAD(P)-binding Rossmann-fold domains"/>
    <property type="match status" value="2"/>
</dbReference>
<dbReference type="PRINTS" id="PR00081">
    <property type="entry name" value="GDHRDH"/>
</dbReference>
<dbReference type="InterPro" id="IPR020904">
    <property type="entry name" value="Sc_DH/Rdtase_CS"/>
</dbReference>
<proteinExistence type="inferred from homology"/>
<dbReference type="EMBL" id="JADGJH010000762">
    <property type="protein sequence ID" value="KAJ3123072.1"/>
    <property type="molecule type" value="Genomic_DNA"/>
</dbReference>
<name>A0AAD5T0S9_9FUNG</name>
<dbReference type="Proteomes" id="UP001211907">
    <property type="component" value="Unassembled WGS sequence"/>
</dbReference>
<dbReference type="GO" id="GO:0016491">
    <property type="term" value="F:oxidoreductase activity"/>
    <property type="evidence" value="ECO:0007669"/>
    <property type="project" value="UniProtKB-KW"/>
</dbReference>
<dbReference type="PANTHER" id="PTHR43669:SF3">
    <property type="entry name" value="ALCOHOL DEHYDROGENASE, PUTATIVE (AFU_ORTHOLOGUE AFUA_3G03445)-RELATED"/>
    <property type="match status" value="1"/>
</dbReference>
<evidence type="ECO:0000256" key="3">
    <source>
        <dbReference type="ARBA" id="ARBA00023002"/>
    </source>
</evidence>
<protein>
    <submittedName>
        <fullName evidence="5">Uncharacterized protein</fullName>
    </submittedName>
</protein>
<keyword evidence="3" id="KW-0560">Oxidoreductase</keyword>
<evidence type="ECO:0000256" key="1">
    <source>
        <dbReference type="ARBA" id="ARBA00006484"/>
    </source>
</evidence>
<reference evidence="5" key="1">
    <citation type="submission" date="2020-05" db="EMBL/GenBank/DDBJ databases">
        <title>Phylogenomic resolution of chytrid fungi.</title>
        <authorList>
            <person name="Stajich J.E."/>
            <person name="Amses K."/>
            <person name="Simmons R."/>
            <person name="Seto K."/>
            <person name="Myers J."/>
            <person name="Bonds A."/>
            <person name="Quandt C.A."/>
            <person name="Barry K."/>
            <person name="Liu P."/>
            <person name="Grigoriev I."/>
            <person name="Longcore J.E."/>
            <person name="James T.Y."/>
        </authorList>
    </citation>
    <scope>NUCLEOTIDE SEQUENCE</scope>
    <source>
        <strain evidence="5">JEL0513</strain>
    </source>
</reference>
<dbReference type="Gene3D" id="3.40.50.720">
    <property type="entry name" value="NAD(P)-binding Rossmann-like Domain"/>
    <property type="match status" value="2"/>
</dbReference>
<evidence type="ECO:0000313" key="5">
    <source>
        <dbReference type="EMBL" id="KAJ3123072.1"/>
    </source>
</evidence>
<dbReference type="Pfam" id="PF00106">
    <property type="entry name" value="adh_short"/>
    <property type="match status" value="2"/>
</dbReference>
<sequence>MSWITEGRTVIITGGASGIGLAFTCRLTQDGNKVVIIGRRQDVIDTVVADLSSKGFKVHGLRGDVTTAAERVALFNQIKTQYPDASVLINNAGIQRTLNLTYGDAWENVTTELDINLHAPIHLSMLFSKHWIENKTAGVIATVTSGLSFIPASSVPVYCATKAGLHSFTWSLRHQLKYRGIKVVEIIPPAVSTNLNAPGVHTFGVNVDVFTDEVYGRLKQGEEEVGYGTAEKRRLDYRAGIRPMLVQQAMSWLTQERTVIITGGASGIGLAFTRRLTQDGNKVVIIGRRQDVIDTVVADLSSKGFKVHGLRGDVTTAAERVALFNQIKTQYPDASVLINNAGIQRTLDLTSGEAWENVTTEVDINLHAPIHLSMLFAKHWIENKIAGVIATITSGLSFIPLTPVPVYCATKAGLHSFTWSLRHQLKNKDIKVIEIIPPAVNTDLNAPGKHTFGVNVDVFADEVYGRLKQGEEEVGYGMAEQGRLSYRNGALQAFENMNM</sequence>
<comment type="caution">
    <text evidence="5">The sequence shown here is derived from an EMBL/GenBank/DDBJ whole genome shotgun (WGS) entry which is preliminary data.</text>
</comment>
<dbReference type="InterPro" id="IPR036291">
    <property type="entry name" value="NAD(P)-bd_dom_sf"/>
</dbReference>
<gene>
    <name evidence="5" type="ORF">HK100_011731</name>
</gene>
<evidence type="ECO:0000313" key="6">
    <source>
        <dbReference type="Proteomes" id="UP001211907"/>
    </source>
</evidence>
<dbReference type="PRINTS" id="PR00080">
    <property type="entry name" value="SDRFAMILY"/>
</dbReference>
<keyword evidence="2" id="KW-0521">NADP</keyword>